<comment type="function">
    <text evidence="6">Involved in transcription antitermination. Required for transcription of ribosomal RNA (rRNA) genes. Binds specifically to the boxA antiterminator sequence of the ribosomal RNA (rrn) operons.</text>
</comment>
<dbReference type="SUPFAM" id="SSF48013">
    <property type="entry name" value="NusB-like"/>
    <property type="match status" value="1"/>
</dbReference>
<evidence type="ECO:0000259" key="7">
    <source>
        <dbReference type="Pfam" id="PF01029"/>
    </source>
</evidence>
<evidence type="ECO:0000256" key="2">
    <source>
        <dbReference type="ARBA" id="ARBA00022814"/>
    </source>
</evidence>
<dbReference type="GO" id="GO:0005829">
    <property type="term" value="C:cytosol"/>
    <property type="evidence" value="ECO:0007669"/>
    <property type="project" value="TreeGrafter"/>
</dbReference>
<evidence type="ECO:0000256" key="5">
    <source>
        <dbReference type="ARBA" id="ARBA00023163"/>
    </source>
</evidence>
<dbReference type="GO" id="GO:0031564">
    <property type="term" value="P:transcription antitermination"/>
    <property type="evidence" value="ECO:0007669"/>
    <property type="project" value="UniProtKB-KW"/>
</dbReference>
<keyword evidence="9" id="KW-1185">Reference proteome</keyword>
<dbReference type="OrthoDB" id="9797817at2"/>
<evidence type="ECO:0000313" key="8">
    <source>
        <dbReference type="EMBL" id="KJV10418.1"/>
    </source>
</evidence>
<accession>A0A0F3IV32</accession>
<dbReference type="PANTHER" id="PTHR11078:SF3">
    <property type="entry name" value="ANTITERMINATION NUSB DOMAIN-CONTAINING PROTEIN"/>
    <property type="match status" value="1"/>
</dbReference>
<protein>
    <recommendedName>
        <fullName evidence="6">Transcription antitermination protein NusB</fullName>
    </recommendedName>
    <alternativeName>
        <fullName evidence="6">Antitermination factor NusB</fullName>
    </alternativeName>
</protein>
<feature type="domain" description="NusB/RsmB/TIM44" evidence="7">
    <location>
        <begin position="17"/>
        <end position="142"/>
    </location>
</feature>
<dbReference type="Gene3D" id="1.10.940.10">
    <property type="entry name" value="NusB-like"/>
    <property type="match status" value="1"/>
</dbReference>
<keyword evidence="2 6" id="KW-0889">Transcription antitermination</keyword>
<keyword evidence="4 6" id="KW-0805">Transcription regulation</keyword>
<dbReference type="GO" id="GO:0003723">
    <property type="term" value="F:RNA binding"/>
    <property type="evidence" value="ECO:0007669"/>
    <property type="project" value="UniProtKB-UniRule"/>
</dbReference>
<name>A0A0F3IV32_9PROT</name>
<reference evidence="8 9" key="1">
    <citation type="submission" date="2015-03" db="EMBL/GenBank/DDBJ databases">
        <title>Draft genome sequence of Elstera litoralis.</title>
        <authorList>
            <person name="Rahalkar M.C."/>
            <person name="Dhakephalkar P.K."/>
            <person name="Pore S.D."/>
            <person name="Arora P."/>
            <person name="Kapse N.G."/>
            <person name="Pandit P.S."/>
        </authorList>
    </citation>
    <scope>NUCLEOTIDE SEQUENCE [LARGE SCALE GENOMIC DNA]</scope>
    <source>
        <strain evidence="8 9">Dia-1</strain>
    </source>
</reference>
<dbReference type="RefSeq" id="WP_045774891.1">
    <property type="nucleotide sequence ID" value="NZ_LAJY01000097.1"/>
</dbReference>
<evidence type="ECO:0000256" key="4">
    <source>
        <dbReference type="ARBA" id="ARBA00023015"/>
    </source>
</evidence>
<keyword evidence="3 6" id="KW-0694">RNA-binding</keyword>
<dbReference type="InterPro" id="IPR006027">
    <property type="entry name" value="NusB_RsmB_TIM44"/>
</dbReference>
<evidence type="ECO:0000256" key="1">
    <source>
        <dbReference type="ARBA" id="ARBA00005952"/>
    </source>
</evidence>
<proteinExistence type="inferred from homology"/>
<evidence type="ECO:0000256" key="3">
    <source>
        <dbReference type="ARBA" id="ARBA00022884"/>
    </source>
</evidence>
<comment type="caution">
    <text evidence="8">The sequence shown here is derived from an EMBL/GenBank/DDBJ whole genome shotgun (WGS) entry which is preliminary data.</text>
</comment>
<dbReference type="PANTHER" id="PTHR11078">
    <property type="entry name" value="N UTILIZATION SUBSTANCE PROTEIN B-RELATED"/>
    <property type="match status" value="1"/>
</dbReference>
<evidence type="ECO:0000313" key="9">
    <source>
        <dbReference type="Proteomes" id="UP000033774"/>
    </source>
</evidence>
<gene>
    <name evidence="6" type="primary">nusB</name>
    <name evidence="8" type="ORF">VZ95_05000</name>
</gene>
<keyword evidence="5 6" id="KW-0804">Transcription</keyword>
<evidence type="ECO:0000256" key="6">
    <source>
        <dbReference type="HAMAP-Rule" id="MF_00073"/>
    </source>
</evidence>
<dbReference type="InterPro" id="IPR035926">
    <property type="entry name" value="NusB-like_sf"/>
</dbReference>
<dbReference type="HAMAP" id="MF_00073">
    <property type="entry name" value="NusB"/>
    <property type="match status" value="1"/>
</dbReference>
<dbReference type="EMBL" id="LAJY01000097">
    <property type="protein sequence ID" value="KJV10418.1"/>
    <property type="molecule type" value="Genomic_DNA"/>
</dbReference>
<dbReference type="Proteomes" id="UP000033774">
    <property type="component" value="Unassembled WGS sequence"/>
</dbReference>
<dbReference type="GO" id="GO:0006353">
    <property type="term" value="P:DNA-templated transcription termination"/>
    <property type="evidence" value="ECO:0007669"/>
    <property type="project" value="UniProtKB-UniRule"/>
</dbReference>
<dbReference type="InterPro" id="IPR011605">
    <property type="entry name" value="NusB_fam"/>
</dbReference>
<dbReference type="Pfam" id="PF01029">
    <property type="entry name" value="NusB"/>
    <property type="match status" value="1"/>
</dbReference>
<organism evidence="8 9">
    <name type="scientific">Elstera litoralis</name>
    <dbReference type="NCBI Taxonomy" id="552518"/>
    <lineage>
        <taxon>Bacteria</taxon>
        <taxon>Pseudomonadati</taxon>
        <taxon>Pseudomonadota</taxon>
        <taxon>Alphaproteobacteria</taxon>
        <taxon>Rhodospirillales</taxon>
        <taxon>Rhodospirillaceae</taxon>
        <taxon>Elstera</taxon>
    </lineage>
</organism>
<dbReference type="AlphaFoldDB" id="A0A0F3IV32"/>
<dbReference type="PATRIC" id="fig|552518.3.peg.4936"/>
<dbReference type="NCBIfam" id="TIGR01951">
    <property type="entry name" value="nusB"/>
    <property type="match status" value="1"/>
</dbReference>
<comment type="similarity">
    <text evidence="1 6">Belongs to the NusB family.</text>
</comment>
<sequence>MTDKKQKTPGPTPRQLARIAAAQALFQQDFNKVTTARLILDFRQSYLEPNTDEILFAQLVDAAAERMPELDAIISANLSEGWTIERIDPVLRAILRVGITELMAMLDVPARVVITEYVDVAHAFFGGKEPGMVNGLLDKVARTIRDAEFS</sequence>